<protein>
    <submittedName>
        <fullName evidence="2">Uncharacterized protein</fullName>
    </submittedName>
</protein>
<evidence type="ECO:0000256" key="1">
    <source>
        <dbReference type="SAM" id="SignalP"/>
    </source>
</evidence>
<organism evidence="2 3">
    <name type="scientific">Psychroflexus gondwanensis ACAM 44</name>
    <dbReference type="NCBI Taxonomy" id="1189619"/>
    <lineage>
        <taxon>Bacteria</taxon>
        <taxon>Pseudomonadati</taxon>
        <taxon>Bacteroidota</taxon>
        <taxon>Flavobacteriia</taxon>
        <taxon>Flavobacteriales</taxon>
        <taxon>Flavobacteriaceae</taxon>
        <taxon>Psychroflexus</taxon>
    </lineage>
</organism>
<comment type="caution">
    <text evidence="2">The sequence shown here is derived from an EMBL/GenBank/DDBJ whole genome shotgun (WGS) entry which is preliminary data.</text>
</comment>
<name>N1X2N6_9FLAO</name>
<gene>
    <name evidence="2" type="ORF">pgond44_01438</name>
</gene>
<dbReference type="PATRIC" id="fig|1189619.4.peg.300"/>
<accession>N1X2N6</accession>
<keyword evidence="1" id="KW-0732">Signal</keyword>
<keyword evidence="3" id="KW-1185">Reference proteome</keyword>
<dbReference type="EMBL" id="APLF01000002">
    <property type="protein sequence ID" value="EMY82323.1"/>
    <property type="molecule type" value="Genomic_DNA"/>
</dbReference>
<reference evidence="2 3" key="1">
    <citation type="journal article" date="2014" name="Genome Biol. Evol.">
        <title>Extensive gene acquisition in the extremely psychrophilic bacterial species Psychroflexus torquis and the link to sea-ice ecosystem specialism.</title>
        <authorList>
            <person name="Feng S."/>
            <person name="Powell S.M."/>
            <person name="Wilson R."/>
            <person name="Bowman J.P."/>
        </authorList>
    </citation>
    <scope>NUCLEOTIDE SEQUENCE [LARGE SCALE GENOMIC DNA]</scope>
    <source>
        <strain evidence="2 3">ACAM 44</strain>
    </source>
</reference>
<proteinExistence type="predicted"/>
<evidence type="ECO:0000313" key="2">
    <source>
        <dbReference type="EMBL" id="EMY82323.1"/>
    </source>
</evidence>
<dbReference type="eggNOG" id="ENOG502Z7KM">
    <property type="taxonomic scope" value="Bacteria"/>
</dbReference>
<dbReference type="Proteomes" id="UP000012317">
    <property type="component" value="Unassembled WGS sequence"/>
</dbReference>
<dbReference type="AlphaFoldDB" id="N1X2N6"/>
<sequence length="253" mass="27223">MIKKVYIFSLIITVFMSFSSVSAQNTSVTVRAKAKDAKFIGTSIGGAQIIIKNASTGEILAEGITSGSTGNTEKIMKTPHKRGEPITNDKTAGFTADLDLKEPVFVTVEAYAPVLKKQAAVLSSTQLWLIPGKNIEGEGLILDIPGFVVDILSPQTHESISAGSELRLKANVVMMCGCPTSPDGIWDANDYEVKALIQRDTGNRTEVELKFADKQSTFTATTTLEKGVYHISIYAYDPKTGNTGLDQTSVIVK</sequence>
<feature type="signal peptide" evidence="1">
    <location>
        <begin position="1"/>
        <end position="23"/>
    </location>
</feature>
<feature type="chain" id="PRO_5004113105" evidence="1">
    <location>
        <begin position="24"/>
        <end position="253"/>
    </location>
</feature>
<evidence type="ECO:0000313" key="3">
    <source>
        <dbReference type="Proteomes" id="UP000012317"/>
    </source>
</evidence>
<dbReference type="RefSeq" id="WP_003435319.1">
    <property type="nucleotide sequence ID" value="NZ_APLF01000002.1"/>
</dbReference>